<dbReference type="EMBL" id="CM026421">
    <property type="protein sequence ID" value="KAG0593371.1"/>
    <property type="molecule type" value="Genomic_DNA"/>
</dbReference>
<organism evidence="3 4">
    <name type="scientific">Ceratodon purpureus</name>
    <name type="common">Fire moss</name>
    <name type="synonym">Dicranum purpureum</name>
    <dbReference type="NCBI Taxonomy" id="3225"/>
    <lineage>
        <taxon>Eukaryota</taxon>
        <taxon>Viridiplantae</taxon>
        <taxon>Streptophyta</taxon>
        <taxon>Embryophyta</taxon>
        <taxon>Bryophyta</taxon>
        <taxon>Bryophytina</taxon>
        <taxon>Bryopsida</taxon>
        <taxon>Dicranidae</taxon>
        <taxon>Pseudoditrichales</taxon>
        <taxon>Ditrichaceae</taxon>
        <taxon>Ceratodon</taxon>
    </lineage>
</organism>
<evidence type="ECO:0000256" key="2">
    <source>
        <dbReference type="SAM" id="SignalP"/>
    </source>
</evidence>
<keyword evidence="4" id="KW-1185">Reference proteome</keyword>
<feature type="compositionally biased region" description="Basic residues" evidence="1">
    <location>
        <begin position="48"/>
        <end position="61"/>
    </location>
</feature>
<dbReference type="AlphaFoldDB" id="A0A8T0JFC6"/>
<evidence type="ECO:0000313" key="4">
    <source>
        <dbReference type="Proteomes" id="UP000822688"/>
    </source>
</evidence>
<reference evidence="3" key="1">
    <citation type="submission" date="2020-06" db="EMBL/GenBank/DDBJ databases">
        <title>WGS assembly of Ceratodon purpureus strain R40.</title>
        <authorList>
            <person name="Carey S.B."/>
            <person name="Jenkins J."/>
            <person name="Shu S."/>
            <person name="Lovell J.T."/>
            <person name="Sreedasyam A."/>
            <person name="Maumus F."/>
            <person name="Tiley G.P."/>
            <person name="Fernandez-Pozo N."/>
            <person name="Barry K."/>
            <person name="Chen C."/>
            <person name="Wang M."/>
            <person name="Lipzen A."/>
            <person name="Daum C."/>
            <person name="Saski C.A."/>
            <person name="Payton A.C."/>
            <person name="Mcbreen J.C."/>
            <person name="Conrad R.E."/>
            <person name="Kollar L.M."/>
            <person name="Olsson S."/>
            <person name="Huttunen S."/>
            <person name="Landis J.B."/>
            <person name="Wickett N.J."/>
            <person name="Johnson M.G."/>
            <person name="Rensing S.A."/>
            <person name="Grimwood J."/>
            <person name="Schmutz J."/>
            <person name="Mcdaniel S.F."/>
        </authorList>
    </citation>
    <scope>NUCLEOTIDE SEQUENCE</scope>
    <source>
        <strain evidence="3">R40</strain>
    </source>
</reference>
<feature type="compositionally biased region" description="Basic and acidic residues" evidence="1">
    <location>
        <begin position="100"/>
        <end position="111"/>
    </location>
</feature>
<comment type="caution">
    <text evidence="3">The sequence shown here is derived from an EMBL/GenBank/DDBJ whole genome shotgun (WGS) entry which is preliminary data.</text>
</comment>
<name>A0A8T0JFC6_CERPU</name>
<evidence type="ECO:0008006" key="5">
    <source>
        <dbReference type="Google" id="ProtNLM"/>
    </source>
</evidence>
<dbReference type="Proteomes" id="UP000822688">
    <property type="component" value="Chromosome 1"/>
</dbReference>
<evidence type="ECO:0000313" key="3">
    <source>
        <dbReference type="EMBL" id="KAG0593371.1"/>
    </source>
</evidence>
<protein>
    <recommendedName>
        <fullName evidence="5">Secreted protein</fullName>
    </recommendedName>
</protein>
<sequence length="276" mass="30117">MSNFTRRRTTLLLQLLGDLGSVLALVESCLELQLRWLTSTIACESSRSVRRPTSRLIHGKHTSSTSVSDGDEDHAVMRQLGDGRQCSGFLATALASGTDEEPRGLSSERLRPPQPTGGVQKRLELSSHHPVSGGEPEQKPVGFGQILRLDERHIGLRRRVHLRQNLLWQGLGDLVQNRLHALHRVGTLLDFSGELLHVPVHGVVPADTATTSANFTKPICTDGQHAPPMLPTESKHLHNVELDGHGDGLRLTGGGRLKARRRRDGGTNNSANQSTT</sequence>
<proteinExistence type="predicted"/>
<feature type="region of interest" description="Disordered" evidence="1">
    <location>
        <begin position="97"/>
        <end position="121"/>
    </location>
</feature>
<evidence type="ECO:0000256" key="1">
    <source>
        <dbReference type="SAM" id="MobiDB-lite"/>
    </source>
</evidence>
<feature type="region of interest" description="Disordered" evidence="1">
    <location>
        <begin position="48"/>
        <end position="72"/>
    </location>
</feature>
<feature type="region of interest" description="Disordered" evidence="1">
    <location>
        <begin position="242"/>
        <end position="276"/>
    </location>
</feature>
<feature type="chain" id="PRO_5035832156" description="Secreted protein" evidence="2">
    <location>
        <begin position="25"/>
        <end position="276"/>
    </location>
</feature>
<accession>A0A8T0JFC6</accession>
<gene>
    <name evidence="3" type="ORF">KC19_1G324400</name>
</gene>
<feature type="signal peptide" evidence="2">
    <location>
        <begin position="1"/>
        <end position="24"/>
    </location>
</feature>
<feature type="compositionally biased region" description="Polar residues" evidence="1">
    <location>
        <begin position="267"/>
        <end position="276"/>
    </location>
</feature>
<keyword evidence="2" id="KW-0732">Signal</keyword>